<organism evidence="1 2">
    <name type="scientific">Pseudoalteromonas carrageenovora IAM 12662</name>
    <dbReference type="NCBI Taxonomy" id="1314868"/>
    <lineage>
        <taxon>Bacteria</taxon>
        <taxon>Pseudomonadati</taxon>
        <taxon>Pseudomonadota</taxon>
        <taxon>Gammaproteobacteria</taxon>
        <taxon>Alteromonadales</taxon>
        <taxon>Pseudoalteromonadaceae</taxon>
        <taxon>Pseudoalteromonas</taxon>
    </lineage>
</organism>
<protein>
    <recommendedName>
        <fullName evidence="3">Transposase</fullName>
    </recommendedName>
</protein>
<evidence type="ECO:0000313" key="1">
    <source>
        <dbReference type="EMBL" id="MBE0382476.1"/>
    </source>
</evidence>
<gene>
    <name evidence="1" type="ORF">PCARR_a0804</name>
</gene>
<reference evidence="1 2" key="1">
    <citation type="submission" date="2015-06" db="EMBL/GenBank/DDBJ databases">
        <title>Genome sequence of Pseudoalteromonas carrageenovora.</title>
        <authorList>
            <person name="Xie B.-B."/>
            <person name="Rong J.-C."/>
            <person name="Qin Q.-L."/>
            <person name="Zhang Y.-Z."/>
        </authorList>
    </citation>
    <scope>NUCLEOTIDE SEQUENCE [LARGE SCALE GENOMIC DNA]</scope>
    <source>
        <strain evidence="1 2">IAM 12662</strain>
    </source>
</reference>
<dbReference type="EMBL" id="AQGW01000018">
    <property type="protein sequence ID" value="MBE0382476.1"/>
    <property type="molecule type" value="Genomic_DNA"/>
</dbReference>
<keyword evidence="2" id="KW-1185">Reference proteome</keyword>
<sequence>MAYKYWLLTELMYQSELKKPEKNCNCSKFNKKGLLMQPL</sequence>
<comment type="caution">
    <text evidence="1">The sequence shown here is derived from an EMBL/GenBank/DDBJ whole genome shotgun (WGS) entry which is preliminary data.</text>
</comment>
<accession>A0ABR9EPJ4</accession>
<dbReference type="Proteomes" id="UP000615003">
    <property type="component" value="Unassembled WGS sequence"/>
</dbReference>
<proteinExistence type="predicted"/>
<name>A0ABR9EPJ4_PSEVC</name>
<evidence type="ECO:0000313" key="2">
    <source>
        <dbReference type="Proteomes" id="UP000615003"/>
    </source>
</evidence>
<evidence type="ECO:0008006" key="3">
    <source>
        <dbReference type="Google" id="ProtNLM"/>
    </source>
</evidence>